<dbReference type="InterPro" id="IPR002938">
    <property type="entry name" value="FAD-bd"/>
</dbReference>
<dbReference type="Pfam" id="PF01494">
    <property type="entry name" value="FAD_binding_3"/>
    <property type="match status" value="1"/>
</dbReference>
<evidence type="ECO:0000256" key="3">
    <source>
        <dbReference type="ARBA" id="ARBA00022827"/>
    </source>
</evidence>
<protein>
    <submittedName>
        <fullName evidence="5">FAD-dependent oxidoreductase</fullName>
    </submittedName>
</protein>
<feature type="domain" description="FAD-binding" evidence="4">
    <location>
        <begin position="2"/>
        <end position="115"/>
    </location>
</feature>
<evidence type="ECO:0000313" key="6">
    <source>
        <dbReference type="Proteomes" id="UP001569428"/>
    </source>
</evidence>
<dbReference type="SUPFAM" id="SSF51905">
    <property type="entry name" value="FAD/NAD(P)-binding domain"/>
    <property type="match status" value="1"/>
</dbReference>
<dbReference type="InterPro" id="IPR050641">
    <property type="entry name" value="RIFMO-like"/>
</dbReference>
<accession>A0ABV4P811</accession>
<evidence type="ECO:0000256" key="1">
    <source>
        <dbReference type="ARBA" id="ARBA00001974"/>
    </source>
</evidence>
<organism evidence="5 6">
    <name type="scientific">Microbulbifer epialgicus</name>
    <dbReference type="NCBI Taxonomy" id="393907"/>
    <lineage>
        <taxon>Bacteria</taxon>
        <taxon>Pseudomonadati</taxon>
        <taxon>Pseudomonadota</taxon>
        <taxon>Gammaproteobacteria</taxon>
        <taxon>Cellvibrionales</taxon>
        <taxon>Microbulbiferaceae</taxon>
        <taxon>Microbulbifer</taxon>
    </lineage>
</organism>
<reference evidence="5 6" key="1">
    <citation type="submission" date="2024-08" db="EMBL/GenBank/DDBJ databases">
        <authorList>
            <person name="Ishaq N."/>
        </authorList>
    </citation>
    <scope>NUCLEOTIDE SEQUENCE [LARGE SCALE GENOMIC DNA]</scope>
    <source>
        <strain evidence="5 6">DSM 18651</strain>
    </source>
</reference>
<evidence type="ECO:0000259" key="4">
    <source>
        <dbReference type="Pfam" id="PF01494"/>
    </source>
</evidence>
<sequence>MDILNIGAGPTGLTAAATLASMGVRCRIIEQRTAPSELSRAVGIMPATIDALSSLGVAEAFLAEAMPLKKIHILRNERTLAYLDNSGNDFKSRVPLGLPQNRTEAILRDALLEKGGMNHPGFLGG</sequence>
<dbReference type="Gene3D" id="3.50.50.60">
    <property type="entry name" value="FAD/NAD(P)-binding domain"/>
    <property type="match status" value="1"/>
</dbReference>
<dbReference type="PANTHER" id="PTHR43004:SF19">
    <property type="entry name" value="BINDING MONOOXYGENASE, PUTATIVE (JCVI)-RELATED"/>
    <property type="match status" value="1"/>
</dbReference>
<dbReference type="InterPro" id="IPR036188">
    <property type="entry name" value="FAD/NAD-bd_sf"/>
</dbReference>
<comment type="caution">
    <text evidence="5">The sequence shown here is derived from an EMBL/GenBank/DDBJ whole genome shotgun (WGS) entry which is preliminary data.</text>
</comment>
<gene>
    <name evidence="5" type="ORF">ACCI49_23365</name>
</gene>
<dbReference type="RefSeq" id="WP_371841651.1">
    <property type="nucleotide sequence ID" value="NZ_JBGMEK010000147.1"/>
</dbReference>
<keyword evidence="2" id="KW-0285">Flavoprotein</keyword>
<dbReference type="EMBL" id="JBGMEK010000147">
    <property type="protein sequence ID" value="MFA0813820.1"/>
    <property type="molecule type" value="Genomic_DNA"/>
</dbReference>
<name>A0ABV4P811_9GAMM</name>
<evidence type="ECO:0000313" key="5">
    <source>
        <dbReference type="EMBL" id="MFA0813820.1"/>
    </source>
</evidence>
<comment type="cofactor">
    <cofactor evidence="1">
        <name>FAD</name>
        <dbReference type="ChEBI" id="CHEBI:57692"/>
    </cofactor>
</comment>
<dbReference type="Proteomes" id="UP001569428">
    <property type="component" value="Unassembled WGS sequence"/>
</dbReference>
<dbReference type="PANTHER" id="PTHR43004">
    <property type="entry name" value="TRK SYSTEM POTASSIUM UPTAKE PROTEIN"/>
    <property type="match status" value="1"/>
</dbReference>
<keyword evidence="6" id="KW-1185">Reference proteome</keyword>
<proteinExistence type="predicted"/>
<evidence type="ECO:0000256" key="2">
    <source>
        <dbReference type="ARBA" id="ARBA00022630"/>
    </source>
</evidence>
<keyword evidence="3" id="KW-0274">FAD</keyword>